<accession>A0ABP9AFC5</accession>
<gene>
    <name evidence="4" type="ORF">GCM10023351_25020</name>
</gene>
<name>A0ABP9AFC5_9MICO</name>
<protein>
    <recommendedName>
        <fullName evidence="3">YncI copper-binding domain-containing protein</fullName>
    </recommendedName>
</protein>
<evidence type="ECO:0000313" key="4">
    <source>
        <dbReference type="EMBL" id="GAA4779038.1"/>
    </source>
</evidence>
<evidence type="ECO:0000256" key="1">
    <source>
        <dbReference type="SAM" id="Phobius"/>
    </source>
</evidence>
<evidence type="ECO:0000313" key="5">
    <source>
        <dbReference type="Proteomes" id="UP001501645"/>
    </source>
</evidence>
<dbReference type="Proteomes" id="UP001501645">
    <property type="component" value="Unassembled WGS sequence"/>
</dbReference>
<keyword evidence="5" id="KW-1185">Reference proteome</keyword>
<keyword evidence="1" id="KW-0812">Transmembrane</keyword>
<evidence type="ECO:0000256" key="2">
    <source>
        <dbReference type="SAM" id="SignalP"/>
    </source>
</evidence>
<dbReference type="InterPro" id="IPR006311">
    <property type="entry name" value="TAT_signal"/>
</dbReference>
<dbReference type="InterPro" id="IPR012533">
    <property type="entry name" value="YcnI-copper_dom"/>
</dbReference>
<keyword evidence="1" id="KW-1133">Transmembrane helix</keyword>
<keyword evidence="2" id="KW-0732">Signal</keyword>
<keyword evidence="1" id="KW-0472">Membrane</keyword>
<dbReference type="EMBL" id="BAABKO010000004">
    <property type="protein sequence ID" value="GAA4779038.1"/>
    <property type="molecule type" value="Genomic_DNA"/>
</dbReference>
<organism evidence="4 5">
    <name type="scientific">Microbacterium gilvum</name>
    <dbReference type="NCBI Taxonomy" id="1336204"/>
    <lineage>
        <taxon>Bacteria</taxon>
        <taxon>Bacillati</taxon>
        <taxon>Actinomycetota</taxon>
        <taxon>Actinomycetes</taxon>
        <taxon>Micrococcales</taxon>
        <taxon>Microbacteriaceae</taxon>
        <taxon>Microbacterium</taxon>
    </lineage>
</organism>
<feature type="domain" description="YncI copper-binding" evidence="3">
    <location>
        <begin position="48"/>
        <end position="183"/>
    </location>
</feature>
<dbReference type="RefSeq" id="WP_345439668.1">
    <property type="nucleotide sequence ID" value="NZ_BAABKO010000004.1"/>
</dbReference>
<proteinExistence type="predicted"/>
<feature type="chain" id="PRO_5046062449" description="YncI copper-binding domain-containing protein" evidence="2">
    <location>
        <begin position="48"/>
        <end position="245"/>
    </location>
</feature>
<dbReference type="InterPro" id="IPR038507">
    <property type="entry name" value="YcnI-like_sf"/>
</dbReference>
<dbReference type="PROSITE" id="PS51318">
    <property type="entry name" value="TAT"/>
    <property type="match status" value="1"/>
</dbReference>
<reference evidence="5" key="1">
    <citation type="journal article" date="2019" name="Int. J. Syst. Evol. Microbiol.">
        <title>The Global Catalogue of Microorganisms (GCM) 10K type strain sequencing project: providing services to taxonomists for standard genome sequencing and annotation.</title>
        <authorList>
            <consortium name="The Broad Institute Genomics Platform"/>
            <consortium name="The Broad Institute Genome Sequencing Center for Infectious Disease"/>
            <person name="Wu L."/>
            <person name="Ma J."/>
        </authorList>
    </citation>
    <scope>NUCLEOTIDE SEQUENCE [LARGE SCALE GENOMIC DNA]</scope>
    <source>
        <strain evidence="5">JCM 18537</strain>
    </source>
</reference>
<comment type="caution">
    <text evidence="4">The sequence shown here is derived from an EMBL/GenBank/DDBJ whole genome shotgun (WGS) entry which is preliminary data.</text>
</comment>
<dbReference type="CDD" id="cd08545">
    <property type="entry name" value="YcnI_like"/>
    <property type="match status" value="1"/>
</dbReference>
<dbReference type="Pfam" id="PF07987">
    <property type="entry name" value="DUF1775"/>
    <property type="match status" value="1"/>
</dbReference>
<feature type="transmembrane region" description="Helical" evidence="1">
    <location>
        <begin position="218"/>
        <end position="239"/>
    </location>
</feature>
<sequence length="245" mass="24819">MSFTPAHLNTAPVSPAPRIRRRRAIRLAAGAAAACALVVAAPLAAQAHVTVTPDAPVAGGYDVLTFAFSHGCDESPTTQLVISMPDEGLDSATPTIQAGWTIDVARDASTGLVDTITYTADEPVPNAMRAAVEISVAYAADAPETLAFPVEQICEDGSTSWSEIAEDGEDPHALDAPAPVVTLAESGDTATTDETSHADHETASATASAAADADPLPVALGAGGLVAGVAALVVAVLAYRRGARR</sequence>
<feature type="signal peptide" evidence="2">
    <location>
        <begin position="1"/>
        <end position="47"/>
    </location>
</feature>
<dbReference type="Gene3D" id="2.60.40.2230">
    <property type="entry name" value="Uncharacterised protein YcnI-like PF07987, DUF1775"/>
    <property type="match status" value="1"/>
</dbReference>
<evidence type="ECO:0000259" key="3">
    <source>
        <dbReference type="Pfam" id="PF07987"/>
    </source>
</evidence>